<proteinExistence type="predicted"/>
<evidence type="ECO:0000313" key="1">
    <source>
        <dbReference type="EMBL" id="TQE91842.1"/>
    </source>
</evidence>
<comment type="caution">
    <text evidence="1">The sequence shown here is derived from an EMBL/GenBank/DDBJ whole genome shotgun (WGS) entry which is preliminary data.</text>
</comment>
<protein>
    <submittedName>
        <fullName evidence="1">DUF4085 family protein</fullName>
    </submittedName>
</protein>
<dbReference type="EMBL" id="VIGD01000003">
    <property type="protein sequence ID" value="TQE91842.1"/>
    <property type="molecule type" value="Genomic_DNA"/>
</dbReference>
<keyword evidence="2" id="KW-1185">Reference proteome</keyword>
<dbReference type="Pfam" id="PF13315">
    <property type="entry name" value="DUF4085"/>
    <property type="match status" value="1"/>
</dbReference>
<organism evidence="1 2">
    <name type="scientific">Ureibacillus terrenus</name>
    <dbReference type="NCBI Taxonomy" id="118246"/>
    <lineage>
        <taxon>Bacteria</taxon>
        <taxon>Bacillati</taxon>
        <taxon>Bacillota</taxon>
        <taxon>Bacilli</taxon>
        <taxon>Bacillales</taxon>
        <taxon>Caryophanaceae</taxon>
        <taxon>Ureibacillus</taxon>
    </lineage>
</organism>
<accession>A0A540V523</accession>
<reference evidence="1 2" key="1">
    <citation type="submission" date="2019-06" db="EMBL/GenBank/DDBJ databases">
        <title>Genome sequence of Ureibacillus terrenus.</title>
        <authorList>
            <person name="Maclea K.S."/>
            <person name="Simoes M."/>
        </authorList>
    </citation>
    <scope>NUCLEOTIDE SEQUENCE [LARGE SCALE GENOMIC DNA]</scope>
    <source>
        <strain evidence="1 2">ATCC BAA-384</strain>
    </source>
</reference>
<gene>
    <name evidence="1" type="ORF">FKZ59_03745</name>
</gene>
<dbReference type="OrthoDB" id="2563891at2"/>
<name>A0A540V523_9BACL</name>
<dbReference type="AlphaFoldDB" id="A0A540V523"/>
<evidence type="ECO:0000313" key="2">
    <source>
        <dbReference type="Proteomes" id="UP000315753"/>
    </source>
</evidence>
<sequence>MVVQLYRRGGTMFYLTRERQKVFQAANLFPFGEEFDSELEEKLYEDLANYLDVIPQKFQKEILERTLFSNNDLMNEFEEWCNETIDRFIENSGVITKKRYRIIQNFQPSVQNVFIESLHDGEILKAEQEGNDIVLLLNMDGGFTKESIVQLVFHDAKMEGNLEGYYLHDELDSSEDGFGLRIISGFGCPHEECTIYFKDVTANCLYRPAIYSEPGEIGSWSGYVASLNPDNQYFIVKNCRFVEIDLDSLSQKDEGIFAGDEWLGRTFEEAKEKIHCARFEDPYAYLNELLPAEKLGTALFDKDPFVRLRAFNTLFELGEEAAGIVNDALRKIDINDEENMDFETVANYFHRLDCLDEDVKRKWIRADENDHLGKD</sequence>
<dbReference type="InterPro" id="IPR025144">
    <property type="entry name" value="DUF4085"/>
</dbReference>
<dbReference type="Proteomes" id="UP000315753">
    <property type="component" value="Unassembled WGS sequence"/>
</dbReference>